<evidence type="ECO:0000256" key="2">
    <source>
        <dbReference type="SAM" id="Phobius"/>
    </source>
</evidence>
<dbReference type="InterPro" id="IPR012902">
    <property type="entry name" value="N_methyl_site"/>
</dbReference>
<dbReference type="AlphaFoldDB" id="A0A918XLH0"/>
<keyword evidence="4" id="KW-1185">Reference proteome</keyword>
<dbReference type="NCBIfam" id="TIGR02532">
    <property type="entry name" value="IV_pilin_GFxxxE"/>
    <property type="match status" value="1"/>
</dbReference>
<dbReference type="Pfam" id="PF07963">
    <property type="entry name" value="N_methyl"/>
    <property type="match status" value="1"/>
</dbReference>
<reference evidence="3" key="2">
    <citation type="submission" date="2020-09" db="EMBL/GenBank/DDBJ databases">
        <authorList>
            <person name="Sun Q."/>
            <person name="Kim S."/>
        </authorList>
    </citation>
    <scope>NUCLEOTIDE SEQUENCE</scope>
    <source>
        <strain evidence="3">KCTC 23430</strain>
    </source>
</reference>
<comment type="caution">
    <text evidence="3">The sequence shown here is derived from an EMBL/GenBank/DDBJ whole genome shotgun (WGS) entry which is preliminary data.</text>
</comment>
<accession>A0A918XLH0</accession>
<dbReference type="Pfam" id="PF16732">
    <property type="entry name" value="ComP_DUS"/>
    <property type="match status" value="1"/>
</dbReference>
<keyword evidence="2" id="KW-0812">Transmembrane</keyword>
<dbReference type="SUPFAM" id="SSF54523">
    <property type="entry name" value="Pili subunits"/>
    <property type="match status" value="1"/>
</dbReference>
<evidence type="ECO:0000256" key="1">
    <source>
        <dbReference type="ARBA" id="ARBA00022481"/>
    </source>
</evidence>
<dbReference type="EMBL" id="BMYM01000003">
    <property type="protein sequence ID" value="GHD37786.1"/>
    <property type="molecule type" value="Genomic_DNA"/>
</dbReference>
<evidence type="ECO:0000313" key="3">
    <source>
        <dbReference type="EMBL" id="GHD37786.1"/>
    </source>
</evidence>
<organism evidence="3 4">
    <name type="scientific">Parahalioglobus pacificus</name>
    <dbReference type="NCBI Taxonomy" id="930806"/>
    <lineage>
        <taxon>Bacteria</taxon>
        <taxon>Pseudomonadati</taxon>
        <taxon>Pseudomonadota</taxon>
        <taxon>Gammaproteobacteria</taxon>
        <taxon>Cellvibrionales</taxon>
        <taxon>Halieaceae</taxon>
        <taxon>Parahalioglobus</taxon>
    </lineage>
</organism>
<dbReference type="Proteomes" id="UP000644693">
    <property type="component" value="Unassembled WGS sequence"/>
</dbReference>
<dbReference type="GO" id="GO:0015628">
    <property type="term" value="P:protein secretion by the type II secretion system"/>
    <property type="evidence" value="ECO:0007669"/>
    <property type="project" value="InterPro"/>
</dbReference>
<dbReference type="InterPro" id="IPR045584">
    <property type="entry name" value="Pilin-like"/>
</dbReference>
<proteinExistence type="predicted"/>
<dbReference type="GO" id="GO:0015627">
    <property type="term" value="C:type II protein secretion system complex"/>
    <property type="evidence" value="ECO:0007669"/>
    <property type="project" value="InterPro"/>
</dbReference>
<reference evidence="3" key="1">
    <citation type="journal article" date="2014" name="Int. J. Syst. Evol. Microbiol.">
        <title>Complete genome sequence of Corynebacterium casei LMG S-19264T (=DSM 44701T), isolated from a smear-ripened cheese.</title>
        <authorList>
            <consortium name="US DOE Joint Genome Institute (JGI-PGF)"/>
            <person name="Walter F."/>
            <person name="Albersmeier A."/>
            <person name="Kalinowski J."/>
            <person name="Ruckert C."/>
        </authorList>
    </citation>
    <scope>NUCLEOTIDE SEQUENCE</scope>
    <source>
        <strain evidence="3">KCTC 23430</strain>
    </source>
</reference>
<dbReference type="PANTHER" id="PTHR30093">
    <property type="entry name" value="GENERAL SECRETION PATHWAY PROTEIN G"/>
    <property type="match status" value="1"/>
</dbReference>
<dbReference type="InterPro" id="IPR031982">
    <property type="entry name" value="PilE-like"/>
</dbReference>
<keyword evidence="2" id="KW-1133">Transmembrane helix</keyword>
<dbReference type="InterPro" id="IPR000983">
    <property type="entry name" value="Bac_GSPG_pilin"/>
</dbReference>
<keyword evidence="1" id="KW-0488">Methylation</keyword>
<dbReference type="PANTHER" id="PTHR30093:SF47">
    <property type="entry name" value="TYPE IV PILUS NON-CORE MINOR PILIN PILE"/>
    <property type="match status" value="1"/>
</dbReference>
<sequence length="147" mass="16615">MFQMREKQRGFTLIELMIVVVIVAVLLAVALPSYQNYVLRTNRTAAQADMLAAAQAMEKLYTVNFSYEAAVAGTTFPNEGPIDATVKRYDYSFPNDPNATSYLMRATPKGPQTGDGIMEINHLGQRWWDKNNDGDVTDTDENNWDRR</sequence>
<gene>
    <name evidence="3" type="primary">pilE</name>
    <name evidence="3" type="ORF">GCM10007053_27260</name>
</gene>
<keyword evidence="2" id="KW-0472">Membrane</keyword>
<dbReference type="PROSITE" id="PS00409">
    <property type="entry name" value="PROKAR_NTER_METHYL"/>
    <property type="match status" value="1"/>
</dbReference>
<feature type="transmembrane region" description="Helical" evidence="2">
    <location>
        <begin position="12"/>
        <end position="34"/>
    </location>
</feature>
<evidence type="ECO:0000313" key="4">
    <source>
        <dbReference type="Proteomes" id="UP000644693"/>
    </source>
</evidence>
<dbReference type="PRINTS" id="PR00813">
    <property type="entry name" value="BCTERIALGSPG"/>
</dbReference>
<dbReference type="GO" id="GO:0043683">
    <property type="term" value="P:type IV pilus assembly"/>
    <property type="evidence" value="ECO:0007669"/>
    <property type="project" value="InterPro"/>
</dbReference>
<name>A0A918XLH0_9GAMM</name>
<dbReference type="Gene3D" id="3.30.700.10">
    <property type="entry name" value="Glycoprotein, Type 4 Pilin"/>
    <property type="match status" value="1"/>
</dbReference>
<protein>
    <submittedName>
        <fullName evidence="3">Type 4 fimbrial biogenesis protein PilE</fullName>
    </submittedName>
</protein>